<evidence type="ECO:0000313" key="1">
    <source>
        <dbReference type="EMBL" id="VDC95408.1"/>
    </source>
</evidence>
<sequence length="72" mass="8271">MKCVEILFIEAPPRYQISLGEIRGDIGRREKKDQGRFSVFIDSSLLRWCQEIQSAQQMLLTSICKASSTPYC</sequence>
<accession>A0A3P6BHE5</accession>
<proteinExistence type="predicted"/>
<dbReference type="EMBL" id="LR031872">
    <property type="protein sequence ID" value="VDC95408.1"/>
    <property type="molecule type" value="Genomic_DNA"/>
</dbReference>
<reference evidence="1" key="1">
    <citation type="submission" date="2018-11" db="EMBL/GenBank/DDBJ databases">
        <authorList>
            <consortium name="Genoscope - CEA"/>
            <person name="William W."/>
        </authorList>
    </citation>
    <scope>NUCLEOTIDE SEQUENCE</scope>
</reference>
<name>A0A3P6BHE5_BRAOL</name>
<protein>
    <submittedName>
        <fullName evidence="1">Uncharacterized protein</fullName>
    </submittedName>
</protein>
<gene>
    <name evidence="1" type="ORF">BOLC3T18537H</name>
</gene>
<dbReference type="AlphaFoldDB" id="A0A3P6BHE5"/>
<organism evidence="1">
    <name type="scientific">Brassica oleracea</name>
    <name type="common">Wild cabbage</name>
    <dbReference type="NCBI Taxonomy" id="3712"/>
    <lineage>
        <taxon>Eukaryota</taxon>
        <taxon>Viridiplantae</taxon>
        <taxon>Streptophyta</taxon>
        <taxon>Embryophyta</taxon>
        <taxon>Tracheophyta</taxon>
        <taxon>Spermatophyta</taxon>
        <taxon>Magnoliopsida</taxon>
        <taxon>eudicotyledons</taxon>
        <taxon>Gunneridae</taxon>
        <taxon>Pentapetalae</taxon>
        <taxon>rosids</taxon>
        <taxon>malvids</taxon>
        <taxon>Brassicales</taxon>
        <taxon>Brassicaceae</taxon>
        <taxon>Brassiceae</taxon>
        <taxon>Brassica</taxon>
    </lineage>
</organism>